<evidence type="ECO:0000256" key="3">
    <source>
        <dbReference type="ARBA" id="ARBA00022771"/>
    </source>
</evidence>
<dbReference type="InterPro" id="IPR013087">
    <property type="entry name" value="Znf_C2H2_type"/>
</dbReference>
<dbReference type="PROSITE" id="PS50157">
    <property type="entry name" value="ZINC_FINGER_C2H2_2"/>
    <property type="match status" value="1"/>
</dbReference>
<dbReference type="GO" id="GO:0008270">
    <property type="term" value="F:zinc ion binding"/>
    <property type="evidence" value="ECO:0007669"/>
    <property type="project" value="UniProtKB-KW"/>
</dbReference>
<dbReference type="EMBL" id="JALNTZ010000007">
    <property type="protein sequence ID" value="KAJ3644432.1"/>
    <property type="molecule type" value="Genomic_DNA"/>
</dbReference>
<dbReference type="PROSITE" id="PS00028">
    <property type="entry name" value="ZINC_FINGER_C2H2_1"/>
    <property type="match status" value="1"/>
</dbReference>
<evidence type="ECO:0000256" key="1">
    <source>
        <dbReference type="ARBA" id="ARBA00022723"/>
    </source>
</evidence>
<dbReference type="GO" id="GO:0005634">
    <property type="term" value="C:nucleus"/>
    <property type="evidence" value="ECO:0007669"/>
    <property type="project" value="TreeGrafter"/>
</dbReference>
<evidence type="ECO:0000256" key="2">
    <source>
        <dbReference type="ARBA" id="ARBA00022737"/>
    </source>
</evidence>
<dbReference type="PANTHER" id="PTHR24403:SF67">
    <property type="entry name" value="FI01116P-RELATED"/>
    <property type="match status" value="1"/>
</dbReference>
<reference evidence="7" key="1">
    <citation type="journal article" date="2023" name="G3 (Bethesda)">
        <title>Whole genome assemblies of Zophobas morio and Tenebrio molitor.</title>
        <authorList>
            <person name="Kaur S."/>
            <person name="Stinson S.A."/>
            <person name="diCenzo G.C."/>
        </authorList>
    </citation>
    <scope>NUCLEOTIDE SEQUENCE</scope>
    <source>
        <strain evidence="7">QUZm001</strain>
    </source>
</reference>
<dbReference type="Proteomes" id="UP001168821">
    <property type="component" value="Unassembled WGS sequence"/>
</dbReference>
<evidence type="ECO:0000259" key="6">
    <source>
        <dbReference type="PROSITE" id="PS50157"/>
    </source>
</evidence>
<dbReference type="SMART" id="SM00355">
    <property type="entry name" value="ZnF_C2H2"/>
    <property type="match status" value="5"/>
</dbReference>
<sequence length="293" mass="34652">MALEYRKINKRGYQLQYGSIHSCKKCPYLTKSIFFMLNHVKCHKQQKDKFECKRFPEIFSCKQCDFTTSLTTRFNQHFKRIHGRKQQKENFVCKLYQCKNCSFQTYSLLIWLKQHARGCRKVDKNPAVLKKKSTPERTNHSDFRLKEDAAAKSLTDHPKNHNPDTSRNKVNVSASRATLSKVHKWYKCNQCIFRTMNRQSLAFHRKIRHPKLDDIPTFKCTSCAFVTSNANHFRVHKLKHTSSFDCNKCSAKFTSLNPLIRHKIKEHVDNTIRRNKCDVNEEAEEQEELSLLF</sequence>
<name>A0AA38HWD0_9CUCU</name>
<keyword evidence="8" id="KW-1185">Reference proteome</keyword>
<feature type="domain" description="C2H2-type" evidence="6">
    <location>
        <begin position="244"/>
        <end position="272"/>
    </location>
</feature>
<organism evidence="7 8">
    <name type="scientific">Zophobas morio</name>
    <dbReference type="NCBI Taxonomy" id="2755281"/>
    <lineage>
        <taxon>Eukaryota</taxon>
        <taxon>Metazoa</taxon>
        <taxon>Ecdysozoa</taxon>
        <taxon>Arthropoda</taxon>
        <taxon>Hexapoda</taxon>
        <taxon>Insecta</taxon>
        <taxon>Pterygota</taxon>
        <taxon>Neoptera</taxon>
        <taxon>Endopterygota</taxon>
        <taxon>Coleoptera</taxon>
        <taxon>Polyphaga</taxon>
        <taxon>Cucujiformia</taxon>
        <taxon>Tenebrionidae</taxon>
        <taxon>Zophobas</taxon>
    </lineage>
</organism>
<keyword evidence="4" id="KW-0862">Zinc</keyword>
<gene>
    <name evidence="7" type="ORF">Zmor_022165</name>
</gene>
<dbReference type="GO" id="GO:0045944">
    <property type="term" value="P:positive regulation of transcription by RNA polymerase II"/>
    <property type="evidence" value="ECO:0007669"/>
    <property type="project" value="TreeGrafter"/>
</dbReference>
<evidence type="ECO:0000256" key="5">
    <source>
        <dbReference type="PROSITE-ProRule" id="PRU00042"/>
    </source>
</evidence>
<dbReference type="InterPro" id="IPR050688">
    <property type="entry name" value="Zinc_finger/UBP_domain"/>
</dbReference>
<evidence type="ECO:0000256" key="4">
    <source>
        <dbReference type="ARBA" id="ARBA00022833"/>
    </source>
</evidence>
<proteinExistence type="predicted"/>
<dbReference type="AlphaFoldDB" id="A0AA38HWD0"/>
<evidence type="ECO:0000313" key="7">
    <source>
        <dbReference type="EMBL" id="KAJ3644432.1"/>
    </source>
</evidence>
<dbReference type="PANTHER" id="PTHR24403">
    <property type="entry name" value="ZINC FINGER PROTEIN"/>
    <property type="match status" value="1"/>
</dbReference>
<comment type="caution">
    <text evidence="7">The sequence shown here is derived from an EMBL/GenBank/DDBJ whole genome shotgun (WGS) entry which is preliminary data.</text>
</comment>
<dbReference type="Gene3D" id="3.30.160.60">
    <property type="entry name" value="Classic Zinc Finger"/>
    <property type="match status" value="1"/>
</dbReference>
<protein>
    <recommendedName>
        <fullName evidence="6">C2H2-type domain-containing protein</fullName>
    </recommendedName>
</protein>
<keyword evidence="2" id="KW-0677">Repeat</keyword>
<keyword evidence="3 5" id="KW-0863">Zinc-finger</keyword>
<accession>A0AA38HWD0</accession>
<evidence type="ECO:0000313" key="8">
    <source>
        <dbReference type="Proteomes" id="UP001168821"/>
    </source>
</evidence>
<keyword evidence="1" id="KW-0479">Metal-binding</keyword>